<dbReference type="GO" id="GO:0006457">
    <property type="term" value="P:protein folding"/>
    <property type="evidence" value="ECO:0007669"/>
    <property type="project" value="TreeGrafter"/>
</dbReference>
<dbReference type="GO" id="GO:0003755">
    <property type="term" value="F:peptidyl-prolyl cis-trans isomerase activity"/>
    <property type="evidence" value="ECO:0007669"/>
    <property type="project" value="UniProtKB-KW"/>
</dbReference>
<dbReference type="OrthoDB" id="10328606at2759"/>
<evidence type="ECO:0000256" key="2">
    <source>
        <dbReference type="ARBA" id="ARBA00013194"/>
    </source>
</evidence>
<proteinExistence type="predicted"/>
<organism evidence="6 7">
    <name type="scientific">Arabidopsis suecica</name>
    <name type="common">Swedish thale-cress</name>
    <name type="synonym">Cardaminopsis suecica</name>
    <dbReference type="NCBI Taxonomy" id="45249"/>
    <lineage>
        <taxon>Eukaryota</taxon>
        <taxon>Viridiplantae</taxon>
        <taxon>Streptophyta</taxon>
        <taxon>Embryophyta</taxon>
        <taxon>Tracheophyta</taxon>
        <taxon>Spermatophyta</taxon>
        <taxon>Magnoliopsida</taxon>
        <taxon>eudicotyledons</taxon>
        <taxon>Gunneridae</taxon>
        <taxon>Pentapetalae</taxon>
        <taxon>rosids</taxon>
        <taxon>malvids</taxon>
        <taxon>Brassicales</taxon>
        <taxon>Brassicaceae</taxon>
        <taxon>Camelineae</taxon>
        <taxon>Arabidopsis</taxon>
    </lineage>
</organism>
<keyword evidence="4 6" id="KW-0413">Isomerase</keyword>
<dbReference type="PROSITE" id="PS50072">
    <property type="entry name" value="CSA_PPIASE_2"/>
    <property type="match status" value="1"/>
</dbReference>
<evidence type="ECO:0000256" key="1">
    <source>
        <dbReference type="ARBA" id="ARBA00000971"/>
    </source>
</evidence>
<gene>
    <name evidence="6" type="ORF">ISN44_As08g026830</name>
</gene>
<dbReference type="EC" id="5.2.1.8" evidence="2"/>
<evidence type="ECO:0000256" key="4">
    <source>
        <dbReference type="ARBA" id="ARBA00023235"/>
    </source>
</evidence>
<evidence type="ECO:0000259" key="5">
    <source>
        <dbReference type="PROSITE" id="PS50072"/>
    </source>
</evidence>
<dbReference type="FunFam" id="2.40.100.10:FF:000025">
    <property type="entry name" value="Peptidyl-prolyl cis-trans isomerase CYP19-2"/>
    <property type="match status" value="1"/>
</dbReference>
<comment type="catalytic activity">
    <reaction evidence="1">
        <text>[protein]-peptidylproline (omega=180) = [protein]-peptidylproline (omega=0)</text>
        <dbReference type="Rhea" id="RHEA:16237"/>
        <dbReference type="Rhea" id="RHEA-COMP:10747"/>
        <dbReference type="Rhea" id="RHEA-COMP:10748"/>
        <dbReference type="ChEBI" id="CHEBI:83833"/>
        <dbReference type="ChEBI" id="CHEBI:83834"/>
        <dbReference type="EC" id="5.2.1.8"/>
    </reaction>
</comment>
<sequence length="346" mass="37493">MIRRRDFHAYANSHRYETQIVQYANGEEAVEYRNSVAVNPNGDPLLAIATRRYRINDVDRFLIHYPEVNAQVAHIPEQHPRIPLLPMVPMGPPLQSHLSLISLEMEMSFTIHVPAGCQFTINVKPVVGLVPPAGGGGGGLNVNVHPPAGGVEQVKDEPLIVETSNLTDPSLKMANPKVFFDMSVGGKPAGRIVIELFAHTTPRTAENFRALCTGEKGMGKLGKPLHYKGSIIHRLVPDQMLCGGDITAGDGSGGESIYGDRFFEDENFINKQTGPGILAMANRGIDTNESQFMICMEGSPIIDTEHVVFGHVVEGLDVIKSIDKEVGTGNCVPSKPVIIADCGQIS</sequence>
<evidence type="ECO:0000313" key="7">
    <source>
        <dbReference type="Proteomes" id="UP000694251"/>
    </source>
</evidence>
<name>A0A8T2BDD0_ARASU</name>
<comment type="caution">
    <text evidence="6">The sequence shown here is derived from an EMBL/GenBank/DDBJ whole genome shotgun (WGS) entry which is preliminary data.</text>
</comment>
<dbReference type="EMBL" id="JAEFBJ010000008">
    <property type="protein sequence ID" value="KAG7583154.1"/>
    <property type="molecule type" value="Genomic_DNA"/>
</dbReference>
<accession>A0A8T2BDD0</accession>
<keyword evidence="7" id="KW-1185">Reference proteome</keyword>
<dbReference type="Proteomes" id="UP000694251">
    <property type="component" value="Chromosome 8"/>
</dbReference>
<keyword evidence="3" id="KW-0697">Rotamase</keyword>
<dbReference type="PANTHER" id="PTHR11071">
    <property type="entry name" value="PEPTIDYL-PROLYL CIS-TRANS ISOMERASE"/>
    <property type="match status" value="1"/>
</dbReference>
<dbReference type="GO" id="GO:0016018">
    <property type="term" value="F:cyclosporin A binding"/>
    <property type="evidence" value="ECO:0007669"/>
    <property type="project" value="TreeGrafter"/>
</dbReference>
<feature type="domain" description="PPIase cyclophilin-type" evidence="5">
    <location>
        <begin position="179"/>
        <end position="344"/>
    </location>
</feature>
<evidence type="ECO:0000256" key="3">
    <source>
        <dbReference type="ARBA" id="ARBA00023110"/>
    </source>
</evidence>
<evidence type="ECO:0000313" key="6">
    <source>
        <dbReference type="EMBL" id="KAG7583154.1"/>
    </source>
</evidence>
<reference evidence="6 7" key="1">
    <citation type="submission" date="2020-12" db="EMBL/GenBank/DDBJ databases">
        <title>Concerted genomic and epigenomic changes stabilize Arabidopsis allopolyploids.</title>
        <authorList>
            <person name="Chen Z."/>
        </authorList>
    </citation>
    <scope>NUCLEOTIDE SEQUENCE [LARGE SCALE GENOMIC DNA]</scope>
    <source>
        <strain evidence="6">As9502</strain>
        <tissue evidence="6">Leaf</tissue>
    </source>
</reference>
<protein>
    <recommendedName>
        <fullName evidence="2">peptidylprolyl isomerase</fullName>
        <ecNumber evidence="2">5.2.1.8</ecNumber>
    </recommendedName>
</protein>
<dbReference type="GO" id="GO:0005737">
    <property type="term" value="C:cytoplasm"/>
    <property type="evidence" value="ECO:0007669"/>
    <property type="project" value="TreeGrafter"/>
</dbReference>
<dbReference type="AlphaFoldDB" id="A0A8T2BDD0"/>
<dbReference type="InterPro" id="IPR002130">
    <property type="entry name" value="Cyclophilin-type_PPIase_dom"/>
</dbReference>
<dbReference type="Pfam" id="PF00160">
    <property type="entry name" value="Pro_isomerase"/>
    <property type="match status" value="1"/>
</dbReference>
<dbReference type="PANTHER" id="PTHR11071:SF561">
    <property type="entry name" value="PEPTIDYL-PROLYL CIS-TRANS ISOMERASE D-RELATED"/>
    <property type="match status" value="1"/>
</dbReference>